<dbReference type="Proteomes" id="UP000502996">
    <property type="component" value="Chromosome"/>
</dbReference>
<sequence>MSGRRADIVLCPAGPMLLRGQHTITDDDGVEHTTTRPVSAVCRCGKSASKPWCDGTHKVLPKKLRP</sequence>
<name>A0A6G6W9Q2_9ACTN</name>
<evidence type="ECO:0000256" key="2">
    <source>
        <dbReference type="ARBA" id="ARBA00022723"/>
    </source>
</evidence>
<proteinExistence type="predicted"/>
<reference evidence="6 7" key="1">
    <citation type="submission" date="2020-02" db="EMBL/GenBank/DDBJ databases">
        <title>Full genome sequence of Nocardioides sp. R-3366.</title>
        <authorList>
            <person name="Im W.-T."/>
        </authorList>
    </citation>
    <scope>NUCLEOTIDE SEQUENCE [LARGE SCALE GENOMIC DNA]</scope>
    <source>
        <strain evidence="6 7">R-3366</strain>
    </source>
</reference>
<dbReference type="Pfam" id="PF09360">
    <property type="entry name" value="zf-CDGSH"/>
    <property type="match status" value="1"/>
</dbReference>
<organism evidence="6 7">
    <name type="scientific">Nocardioides anomalus</name>
    <dbReference type="NCBI Taxonomy" id="2712223"/>
    <lineage>
        <taxon>Bacteria</taxon>
        <taxon>Bacillati</taxon>
        <taxon>Actinomycetota</taxon>
        <taxon>Actinomycetes</taxon>
        <taxon>Propionibacteriales</taxon>
        <taxon>Nocardioidaceae</taxon>
        <taxon>Nocardioides</taxon>
    </lineage>
</organism>
<dbReference type="InterPro" id="IPR018967">
    <property type="entry name" value="FeS-contain_CDGSH-typ"/>
</dbReference>
<keyword evidence="2" id="KW-0479">Metal-binding</keyword>
<keyword evidence="3" id="KW-0408">Iron</keyword>
<protein>
    <submittedName>
        <fullName evidence="6">CDGSH iron-sulfur domain-containing protein</fullName>
    </submittedName>
</protein>
<dbReference type="GO" id="GO:0051537">
    <property type="term" value="F:2 iron, 2 sulfur cluster binding"/>
    <property type="evidence" value="ECO:0007669"/>
    <property type="project" value="UniProtKB-KW"/>
</dbReference>
<keyword evidence="4" id="KW-0411">Iron-sulfur</keyword>
<feature type="domain" description="Iron-binding zinc finger CDGSH type" evidence="5">
    <location>
        <begin position="19"/>
        <end position="63"/>
    </location>
</feature>
<dbReference type="InterPro" id="IPR042216">
    <property type="entry name" value="MitoNEET_CISD"/>
</dbReference>
<dbReference type="GO" id="GO:0046872">
    <property type="term" value="F:metal ion binding"/>
    <property type="evidence" value="ECO:0007669"/>
    <property type="project" value="UniProtKB-KW"/>
</dbReference>
<accession>A0A6G6W9Q2</accession>
<dbReference type="AlphaFoldDB" id="A0A6G6W9Q2"/>
<keyword evidence="1" id="KW-0001">2Fe-2S</keyword>
<evidence type="ECO:0000256" key="1">
    <source>
        <dbReference type="ARBA" id="ARBA00022714"/>
    </source>
</evidence>
<dbReference type="SMART" id="SM00704">
    <property type="entry name" value="ZnF_CDGSH"/>
    <property type="match status" value="1"/>
</dbReference>
<keyword evidence="7" id="KW-1185">Reference proteome</keyword>
<dbReference type="EMBL" id="CP049257">
    <property type="protein sequence ID" value="QIG42081.1"/>
    <property type="molecule type" value="Genomic_DNA"/>
</dbReference>
<evidence type="ECO:0000256" key="4">
    <source>
        <dbReference type="ARBA" id="ARBA00023014"/>
    </source>
</evidence>
<gene>
    <name evidence="6" type="ORF">G5V58_04225</name>
</gene>
<evidence type="ECO:0000256" key="3">
    <source>
        <dbReference type="ARBA" id="ARBA00023004"/>
    </source>
</evidence>
<dbReference type="RefSeq" id="WP_165229039.1">
    <property type="nucleotide sequence ID" value="NZ_CP049257.1"/>
</dbReference>
<dbReference type="GO" id="GO:0005737">
    <property type="term" value="C:cytoplasm"/>
    <property type="evidence" value="ECO:0007669"/>
    <property type="project" value="UniProtKB-ARBA"/>
</dbReference>
<dbReference type="KEGG" id="nano:G5V58_04225"/>
<dbReference type="Gene3D" id="3.40.5.90">
    <property type="entry name" value="CDGSH iron-sulfur domain, mitoNEET-type"/>
    <property type="match status" value="1"/>
</dbReference>
<evidence type="ECO:0000259" key="5">
    <source>
        <dbReference type="SMART" id="SM00704"/>
    </source>
</evidence>
<evidence type="ECO:0000313" key="7">
    <source>
        <dbReference type="Proteomes" id="UP000502996"/>
    </source>
</evidence>
<evidence type="ECO:0000313" key="6">
    <source>
        <dbReference type="EMBL" id="QIG42081.1"/>
    </source>
</evidence>